<dbReference type="InterPro" id="IPR050445">
    <property type="entry name" value="Bact_polysacc_biosynth/exp"/>
</dbReference>
<keyword evidence="1" id="KW-1133">Transmembrane helix</keyword>
<feature type="transmembrane region" description="Helical" evidence="1">
    <location>
        <begin position="21"/>
        <end position="41"/>
    </location>
</feature>
<dbReference type="PANTHER" id="PTHR32309:SF31">
    <property type="entry name" value="CAPSULAR EXOPOLYSACCHARIDE FAMILY"/>
    <property type="match status" value="1"/>
</dbReference>
<feature type="transmembrane region" description="Helical" evidence="1">
    <location>
        <begin position="201"/>
        <end position="222"/>
    </location>
</feature>
<protein>
    <submittedName>
        <fullName evidence="2">Uncharacterized protein</fullName>
    </submittedName>
</protein>
<dbReference type="Proteomes" id="UP000266172">
    <property type="component" value="Unassembled WGS sequence"/>
</dbReference>
<reference evidence="2 3" key="1">
    <citation type="submission" date="2018-08" db="EMBL/GenBank/DDBJ databases">
        <title>A genome reference for cultivated species of the human gut microbiota.</title>
        <authorList>
            <person name="Zou Y."/>
            <person name="Xue W."/>
            <person name="Luo G."/>
        </authorList>
    </citation>
    <scope>NUCLEOTIDE SEQUENCE [LARGE SCALE GENOMIC DNA]</scope>
    <source>
        <strain evidence="2 3">AF22-12AC</strain>
    </source>
</reference>
<keyword evidence="1" id="KW-0812">Transmembrane</keyword>
<dbReference type="SUPFAM" id="SSF52540">
    <property type="entry name" value="P-loop containing nucleoside triphosphate hydrolases"/>
    <property type="match status" value="1"/>
</dbReference>
<gene>
    <name evidence="2" type="ORF">DWX93_06935</name>
</gene>
<dbReference type="Gene3D" id="3.40.50.300">
    <property type="entry name" value="P-loop containing nucleotide triphosphate hydrolases"/>
    <property type="match status" value="1"/>
</dbReference>
<organism evidence="2 3">
    <name type="scientific">Roseburia hominis</name>
    <dbReference type="NCBI Taxonomy" id="301301"/>
    <lineage>
        <taxon>Bacteria</taxon>
        <taxon>Bacillati</taxon>
        <taxon>Bacillota</taxon>
        <taxon>Clostridia</taxon>
        <taxon>Lachnospirales</taxon>
        <taxon>Lachnospiraceae</taxon>
        <taxon>Roseburia</taxon>
    </lineage>
</organism>
<sequence length="435" mass="49092">MNQKYQLDREYSIAEIIQCNLRRWWLALICAVVCAVVLGGYKYKSLEPYLEQNIYENVRQVVATLYVQTYSDESSTERANNLIRIAESNRTFEKVKEKLGCDIDYKTYQALFRMAQEETGDIVLLYLQYPIDTGDFSIAEEEDAIVFAQAVLDATAESATELNGQECFSVIDAPYASQENKKVENYFISEDDFNRGVMKGLVAGFLLGIIAEVALYSFWLVLYRKPKSAEEVCQILDVPVIDDVKTRKVSEEEVYKKVSLFLRKHMKERTNGCMRINCIPIGTVRRDAALKLAFSCANEQKKTLFIDLAIDAEGKDTKNSISQYILGESGEPVPSALNGYLDTICRDTAEEKNFDVVMHEKFAAYLNEMSEKYDYIVINSPNAGASADAYAASRLCNSSFVVCTRSGVDNEMLCRLKNTADAQEITIEGVLVYEG</sequence>
<proteinExistence type="predicted"/>
<comment type="caution">
    <text evidence="2">The sequence shown here is derived from an EMBL/GenBank/DDBJ whole genome shotgun (WGS) entry which is preliminary data.</text>
</comment>
<dbReference type="AlphaFoldDB" id="A0A395V827"/>
<name>A0A395V827_9FIRM</name>
<dbReference type="RefSeq" id="WP_118097108.1">
    <property type="nucleotide sequence ID" value="NZ_QRVL01000003.1"/>
</dbReference>
<evidence type="ECO:0000256" key="1">
    <source>
        <dbReference type="SAM" id="Phobius"/>
    </source>
</evidence>
<dbReference type="EMBL" id="QRVL01000003">
    <property type="protein sequence ID" value="RGS41376.1"/>
    <property type="molecule type" value="Genomic_DNA"/>
</dbReference>
<dbReference type="InterPro" id="IPR027417">
    <property type="entry name" value="P-loop_NTPase"/>
</dbReference>
<dbReference type="PANTHER" id="PTHR32309">
    <property type="entry name" value="TYROSINE-PROTEIN KINASE"/>
    <property type="match status" value="1"/>
</dbReference>
<keyword evidence="1" id="KW-0472">Membrane</keyword>
<evidence type="ECO:0000313" key="2">
    <source>
        <dbReference type="EMBL" id="RGS41376.1"/>
    </source>
</evidence>
<evidence type="ECO:0000313" key="3">
    <source>
        <dbReference type="Proteomes" id="UP000266172"/>
    </source>
</evidence>
<accession>A0A395V827</accession>